<comment type="caution">
    <text evidence="1">The sequence shown here is derived from an EMBL/GenBank/DDBJ whole genome shotgun (WGS) entry which is preliminary data.</text>
</comment>
<dbReference type="EMBL" id="VMNH01000013">
    <property type="protein sequence ID" value="TVO73537.1"/>
    <property type="molecule type" value="Genomic_DNA"/>
</dbReference>
<evidence type="ECO:0000313" key="2">
    <source>
        <dbReference type="Proteomes" id="UP000316649"/>
    </source>
</evidence>
<gene>
    <name evidence="1" type="ORF">FHP88_11720</name>
</gene>
<reference evidence="1 2" key="1">
    <citation type="submission" date="2019-07" db="EMBL/GenBank/DDBJ databases">
        <title>The pathways for chlorine oxyanion respiration interact through the shared metabolite chlorate.</title>
        <authorList>
            <person name="Barnum T.P."/>
            <person name="Cheng Y."/>
            <person name="Hill K.A."/>
            <person name="Lucas L.N."/>
            <person name="Carlson H.K."/>
            <person name="Coates J.D."/>
        </authorList>
    </citation>
    <scope>NUCLEOTIDE SEQUENCE [LARGE SCALE GENOMIC DNA]</scope>
    <source>
        <strain evidence="1 2">BK-1</strain>
    </source>
</reference>
<keyword evidence="2" id="KW-1185">Reference proteome</keyword>
<dbReference type="RefSeq" id="WP_144359259.1">
    <property type="nucleotide sequence ID" value="NZ_VMNH01000013.1"/>
</dbReference>
<protein>
    <submittedName>
        <fullName evidence="1">Uncharacterized protein</fullName>
    </submittedName>
</protein>
<name>A0A557S822_9GAMM</name>
<organism evidence="1 2">
    <name type="scientific">Sedimenticola selenatireducens</name>
    <dbReference type="NCBI Taxonomy" id="191960"/>
    <lineage>
        <taxon>Bacteria</taxon>
        <taxon>Pseudomonadati</taxon>
        <taxon>Pseudomonadota</taxon>
        <taxon>Gammaproteobacteria</taxon>
        <taxon>Chromatiales</taxon>
        <taxon>Sedimenticolaceae</taxon>
        <taxon>Sedimenticola</taxon>
    </lineage>
</organism>
<proteinExistence type="predicted"/>
<dbReference type="AlphaFoldDB" id="A0A557S822"/>
<accession>A0A557S822</accession>
<sequence length="560" mass="61907">MMHLNNILVISLLLIYSPYVAALNKPDCNQLEQWAASDKSASKVTVSPGFELSALAEDDLLIPLFGHSIFDWSKGDFNEFNQVMRGCSKAASKRRDRTARGKLQQATKLVASAQRPLVGLIQARTKSEAAVVSLVEREANAETVALIELAEAVLQGKEIRPKLRGMSRDKQQPLLDLVQSQRHLAGTDIENYSSRLEAQKQAIEKAQLAAQAEASTELDTALQEIQQLPETTEGLGRLDELSQLPALSQAAPEKAKSYNKAVAIKRQEIELKQQQEQQKKSAKLMASMVEKLDDYEVHQPADLGKLWEEGISMGKVLQAQGERSRSNSMTMAFWQRFNRAVADMLEPFKQQLQTLPMNQEGLSQIDGSVARLTGIKQKIPVMNPYHQAVQMRGSEIVEEMRQIACNKTLDAANISSGDAAERLWGAGQATTLGDFFCLLSNQGAQVHAYDGAGLLSDTHTVKLTTKADGFHTLKLHEGEVQPGQKMLIGFEIADANQQRALSVSDWERYVKVNTQGGGGSAECDRLANKPRNELSMVEAEKMLGCIMQRIPGMIQQQERR</sequence>
<evidence type="ECO:0000313" key="1">
    <source>
        <dbReference type="EMBL" id="TVO73537.1"/>
    </source>
</evidence>
<dbReference type="OrthoDB" id="8476840at2"/>
<dbReference type="Proteomes" id="UP000316649">
    <property type="component" value="Unassembled WGS sequence"/>
</dbReference>